<name>A0A921ITA0_9ACTN</name>
<evidence type="ECO:0000259" key="4">
    <source>
        <dbReference type="PROSITE" id="PS50305"/>
    </source>
</evidence>
<feature type="binding site" evidence="3">
    <location>
        <position position="156"/>
    </location>
    <ligand>
        <name>Zn(2+)</name>
        <dbReference type="ChEBI" id="CHEBI:29105"/>
    </ligand>
</feature>
<dbReference type="InterPro" id="IPR026591">
    <property type="entry name" value="Sirtuin_cat_small_dom_sf"/>
</dbReference>
<evidence type="ECO:0000256" key="3">
    <source>
        <dbReference type="PROSITE-ProRule" id="PRU00236"/>
    </source>
</evidence>
<sequence length="302" mass="34125">MGLYAQHLGVERACGSGDEAAYRAAIDRARELVKDADAIVAGVGSGMSSACGYEHYHRTAAFDGAFGRFERAHGFSTFMDGCYHLYATNEERWGFLAAYIDYMESAPVGEPYRRLWKLIADRPYFVLTTNIDGQVRRAFPRRRSWLFQGDCRWLQCAQPCCDELWDSGPAVRRMLDAMGPDGVRPPADALPRCPRCGWLAAPWVRDEGFLEGEAWHEGKRRYEAFVSHVLDTCERVLFLELGVGGMTPSVIEMPFWRMVRSNPNAFYLRINLSKTGEPLQLGDRSLTIRGDIARVLFDLTES</sequence>
<proteinExistence type="predicted"/>
<organism evidence="5 6">
    <name type="scientific">Collinsella ihumii</name>
    <dbReference type="NCBI Taxonomy" id="1720204"/>
    <lineage>
        <taxon>Bacteria</taxon>
        <taxon>Bacillati</taxon>
        <taxon>Actinomycetota</taxon>
        <taxon>Coriobacteriia</taxon>
        <taxon>Coriobacteriales</taxon>
        <taxon>Coriobacteriaceae</taxon>
        <taxon>Collinsella</taxon>
    </lineage>
</organism>
<feature type="binding site" evidence="3">
    <location>
        <position position="196"/>
    </location>
    <ligand>
        <name>Zn(2+)</name>
        <dbReference type="ChEBI" id="CHEBI:29105"/>
    </ligand>
</feature>
<keyword evidence="2" id="KW-0520">NAD</keyword>
<dbReference type="Gene3D" id="3.30.1600.10">
    <property type="entry name" value="SIR2/SIRT2 'Small Domain"/>
    <property type="match status" value="1"/>
</dbReference>
<feature type="binding site" evidence="3">
    <location>
        <position position="161"/>
    </location>
    <ligand>
        <name>Zn(2+)</name>
        <dbReference type="ChEBI" id="CHEBI:29105"/>
    </ligand>
</feature>
<gene>
    <name evidence="5" type="ORF">K8U80_09755</name>
</gene>
<reference evidence="5" key="1">
    <citation type="journal article" date="2021" name="PeerJ">
        <title>Extensive microbial diversity within the chicken gut microbiome revealed by metagenomics and culture.</title>
        <authorList>
            <person name="Gilroy R."/>
            <person name="Ravi A."/>
            <person name="Getino M."/>
            <person name="Pursley I."/>
            <person name="Horton D.L."/>
            <person name="Alikhan N.F."/>
            <person name="Baker D."/>
            <person name="Gharbi K."/>
            <person name="Hall N."/>
            <person name="Watson M."/>
            <person name="Adriaenssens E.M."/>
            <person name="Foster-Nyarko E."/>
            <person name="Jarju S."/>
            <person name="Secka A."/>
            <person name="Antonio M."/>
            <person name="Oren A."/>
            <person name="Chaudhuri R.R."/>
            <person name="La Ragione R."/>
            <person name="Hildebrand F."/>
            <person name="Pallen M.J."/>
        </authorList>
    </citation>
    <scope>NUCLEOTIDE SEQUENCE</scope>
    <source>
        <strain evidence="5">ChiGjej2B2-7701</strain>
    </source>
</reference>
<dbReference type="EMBL" id="DYVF01000058">
    <property type="protein sequence ID" value="HJG31658.1"/>
    <property type="molecule type" value="Genomic_DNA"/>
</dbReference>
<dbReference type="InterPro" id="IPR026590">
    <property type="entry name" value="Ssirtuin_cat_dom"/>
</dbReference>
<evidence type="ECO:0000313" key="6">
    <source>
        <dbReference type="Proteomes" id="UP000746751"/>
    </source>
</evidence>
<dbReference type="Proteomes" id="UP000746751">
    <property type="component" value="Unassembled WGS sequence"/>
</dbReference>
<dbReference type="GO" id="GO:0016740">
    <property type="term" value="F:transferase activity"/>
    <property type="evidence" value="ECO:0007669"/>
    <property type="project" value="UniProtKB-KW"/>
</dbReference>
<comment type="caution">
    <text evidence="3">Lacks conserved residue(s) required for the propagation of feature annotation.</text>
</comment>
<evidence type="ECO:0000256" key="1">
    <source>
        <dbReference type="ARBA" id="ARBA00022679"/>
    </source>
</evidence>
<keyword evidence="3" id="KW-0479">Metal-binding</keyword>
<protein>
    <recommendedName>
        <fullName evidence="4">Deacetylase sirtuin-type domain-containing protein</fullName>
    </recommendedName>
</protein>
<feature type="domain" description="Deacetylase sirtuin-type" evidence="4">
    <location>
        <begin position="19"/>
        <end position="302"/>
    </location>
</feature>
<feature type="binding site" evidence="3">
    <location>
        <position position="193"/>
    </location>
    <ligand>
        <name>Zn(2+)</name>
        <dbReference type="ChEBI" id="CHEBI:29105"/>
    </ligand>
</feature>
<accession>A0A921ITA0</accession>
<keyword evidence="3" id="KW-0862">Zinc</keyword>
<comment type="caution">
    <text evidence="5">The sequence shown here is derived from an EMBL/GenBank/DDBJ whole genome shotgun (WGS) entry which is preliminary data.</text>
</comment>
<dbReference type="Gene3D" id="3.40.50.1220">
    <property type="entry name" value="TPP-binding domain"/>
    <property type="match status" value="1"/>
</dbReference>
<keyword evidence="1" id="KW-0808">Transferase</keyword>
<dbReference type="InterPro" id="IPR029035">
    <property type="entry name" value="DHS-like_NAD/FAD-binding_dom"/>
</dbReference>
<reference evidence="5" key="2">
    <citation type="submission" date="2021-09" db="EMBL/GenBank/DDBJ databases">
        <authorList>
            <person name="Gilroy R."/>
        </authorList>
    </citation>
    <scope>NUCLEOTIDE SEQUENCE</scope>
    <source>
        <strain evidence="5">ChiGjej2B2-7701</strain>
    </source>
</reference>
<evidence type="ECO:0000256" key="2">
    <source>
        <dbReference type="ARBA" id="ARBA00023027"/>
    </source>
</evidence>
<dbReference type="SUPFAM" id="SSF52467">
    <property type="entry name" value="DHS-like NAD/FAD-binding domain"/>
    <property type="match status" value="1"/>
</dbReference>
<dbReference type="PROSITE" id="PS50305">
    <property type="entry name" value="SIRTUIN"/>
    <property type="match status" value="1"/>
</dbReference>
<dbReference type="AlphaFoldDB" id="A0A921ITA0"/>
<dbReference type="GO" id="GO:0046872">
    <property type="term" value="F:metal ion binding"/>
    <property type="evidence" value="ECO:0007669"/>
    <property type="project" value="UniProtKB-KW"/>
</dbReference>
<evidence type="ECO:0000313" key="5">
    <source>
        <dbReference type="EMBL" id="HJG31658.1"/>
    </source>
</evidence>